<dbReference type="Proteomes" id="UP001295423">
    <property type="component" value="Unassembled WGS sequence"/>
</dbReference>
<dbReference type="EMBL" id="CAKOGP040001814">
    <property type="protein sequence ID" value="CAJ1952899.1"/>
    <property type="molecule type" value="Genomic_DNA"/>
</dbReference>
<organism evidence="1 2">
    <name type="scientific">Cylindrotheca closterium</name>
    <dbReference type="NCBI Taxonomy" id="2856"/>
    <lineage>
        <taxon>Eukaryota</taxon>
        <taxon>Sar</taxon>
        <taxon>Stramenopiles</taxon>
        <taxon>Ochrophyta</taxon>
        <taxon>Bacillariophyta</taxon>
        <taxon>Bacillariophyceae</taxon>
        <taxon>Bacillariophycidae</taxon>
        <taxon>Bacillariales</taxon>
        <taxon>Bacillariaceae</taxon>
        <taxon>Cylindrotheca</taxon>
    </lineage>
</organism>
<comment type="caution">
    <text evidence="1">The sequence shown here is derived from an EMBL/GenBank/DDBJ whole genome shotgun (WGS) entry which is preliminary data.</text>
</comment>
<sequence length="133" mass="14708">MTGTIPSRSEIASMPLVVFSLANNSFVGEIPNQTDLQDSLLLCTLLVSALLLFRQLNEQMSDCTSYGSTEKVVGQSLIFVVFNKHIVDNDFGLISWYPIHHSNFLPSHTDCTVVILVQLSEQAFSFAIALRTV</sequence>
<evidence type="ECO:0000313" key="2">
    <source>
        <dbReference type="Proteomes" id="UP001295423"/>
    </source>
</evidence>
<gene>
    <name evidence="1" type="ORF">CYCCA115_LOCUS13772</name>
</gene>
<protein>
    <submittedName>
        <fullName evidence="1">Uncharacterized protein</fullName>
    </submittedName>
</protein>
<dbReference type="AlphaFoldDB" id="A0AAD2FTE4"/>
<reference evidence="1" key="1">
    <citation type="submission" date="2023-08" db="EMBL/GenBank/DDBJ databases">
        <authorList>
            <person name="Audoor S."/>
            <person name="Bilcke G."/>
        </authorList>
    </citation>
    <scope>NUCLEOTIDE SEQUENCE</scope>
</reference>
<evidence type="ECO:0000313" key="1">
    <source>
        <dbReference type="EMBL" id="CAJ1952899.1"/>
    </source>
</evidence>
<keyword evidence="2" id="KW-1185">Reference proteome</keyword>
<proteinExistence type="predicted"/>
<accession>A0AAD2FTE4</accession>
<name>A0AAD2FTE4_9STRA</name>